<accession>A0A1G2A9U2</accession>
<dbReference type="Proteomes" id="UP000178315">
    <property type="component" value="Unassembled WGS sequence"/>
</dbReference>
<keyword evidence="1" id="KW-0812">Transmembrane</keyword>
<gene>
    <name evidence="2" type="ORF">A3H61_04770</name>
</gene>
<evidence type="ECO:0000313" key="2">
    <source>
        <dbReference type="EMBL" id="OGY73435.1"/>
    </source>
</evidence>
<proteinExistence type="predicted"/>
<feature type="transmembrane region" description="Helical" evidence="1">
    <location>
        <begin position="9"/>
        <end position="32"/>
    </location>
</feature>
<keyword evidence="1" id="KW-0472">Membrane</keyword>
<dbReference type="AlphaFoldDB" id="A0A1G2A9U2"/>
<organism evidence="2 3">
    <name type="scientific">Candidatus Jacksonbacteria bacterium RIFCSPLOWO2_02_FULL_44_20</name>
    <dbReference type="NCBI Taxonomy" id="1798460"/>
    <lineage>
        <taxon>Bacteria</taxon>
        <taxon>Candidatus Jacksoniibacteriota</taxon>
    </lineage>
</organism>
<protein>
    <submittedName>
        <fullName evidence="2">Uncharacterized protein</fullName>
    </submittedName>
</protein>
<comment type="caution">
    <text evidence="2">The sequence shown here is derived from an EMBL/GenBank/DDBJ whole genome shotgun (WGS) entry which is preliminary data.</text>
</comment>
<sequence>MPITTKDILFLSLAISSAVLATLLSLLLYYAICSLRDVRLITKAVKERFEMFTKVVDRFKDKTSATATTATAISKAIIEVVEYARARKKKRKTKIKPS</sequence>
<keyword evidence="1" id="KW-1133">Transmembrane helix</keyword>
<evidence type="ECO:0000256" key="1">
    <source>
        <dbReference type="SAM" id="Phobius"/>
    </source>
</evidence>
<dbReference type="EMBL" id="MHJU01000012">
    <property type="protein sequence ID" value="OGY73435.1"/>
    <property type="molecule type" value="Genomic_DNA"/>
</dbReference>
<evidence type="ECO:0000313" key="3">
    <source>
        <dbReference type="Proteomes" id="UP000178315"/>
    </source>
</evidence>
<name>A0A1G2A9U2_9BACT</name>
<reference evidence="2 3" key="1">
    <citation type="journal article" date="2016" name="Nat. Commun.">
        <title>Thousands of microbial genomes shed light on interconnected biogeochemical processes in an aquifer system.</title>
        <authorList>
            <person name="Anantharaman K."/>
            <person name="Brown C.T."/>
            <person name="Hug L.A."/>
            <person name="Sharon I."/>
            <person name="Castelle C.J."/>
            <person name="Probst A.J."/>
            <person name="Thomas B.C."/>
            <person name="Singh A."/>
            <person name="Wilkins M.J."/>
            <person name="Karaoz U."/>
            <person name="Brodie E.L."/>
            <person name="Williams K.H."/>
            <person name="Hubbard S.S."/>
            <person name="Banfield J.F."/>
        </authorList>
    </citation>
    <scope>NUCLEOTIDE SEQUENCE [LARGE SCALE GENOMIC DNA]</scope>
</reference>